<evidence type="ECO:0000313" key="4">
    <source>
        <dbReference type="EMBL" id="KEF62991.1"/>
    </source>
</evidence>
<keyword evidence="1" id="KW-0479">Metal-binding</keyword>
<gene>
    <name evidence="4" type="ORF">A1O9_00966</name>
</gene>
<keyword evidence="5" id="KW-1185">Reference proteome</keyword>
<dbReference type="PROSITE" id="PS50103">
    <property type="entry name" value="ZF_C3H1"/>
    <property type="match status" value="1"/>
</dbReference>
<dbReference type="HOGENOM" id="CLU_036506_0_0_1"/>
<keyword evidence="1" id="KW-0862">Zinc</keyword>
<feature type="compositionally biased region" description="Basic and acidic residues" evidence="2">
    <location>
        <begin position="244"/>
        <end position="266"/>
    </location>
</feature>
<feature type="domain" description="C3H1-type" evidence="3">
    <location>
        <begin position="115"/>
        <end position="144"/>
    </location>
</feature>
<evidence type="ECO:0000259" key="3">
    <source>
        <dbReference type="PROSITE" id="PS50103"/>
    </source>
</evidence>
<evidence type="ECO:0000256" key="2">
    <source>
        <dbReference type="SAM" id="MobiDB-lite"/>
    </source>
</evidence>
<keyword evidence="1" id="KW-0863">Zinc-finger</keyword>
<organism evidence="4 5">
    <name type="scientific">Exophiala aquamarina CBS 119918</name>
    <dbReference type="NCBI Taxonomy" id="1182545"/>
    <lineage>
        <taxon>Eukaryota</taxon>
        <taxon>Fungi</taxon>
        <taxon>Dikarya</taxon>
        <taxon>Ascomycota</taxon>
        <taxon>Pezizomycotina</taxon>
        <taxon>Eurotiomycetes</taxon>
        <taxon>Chaetothyriomycetidae</taxon>
        <taxon>Chaetothyriales</taxon>
        <taxon>Herpotrichiellaceae</taxon>
        <taxon>Exophiala</taxon>
    </lineage>
</organism>
<accession>A0A072PSY6</accession>
<feature type="region of interest" description="Disordered" evidence="2">
    <location>
        <begin position="205"/>
        <end position="301"/>
    </location>
</feature>
<feature type="zinc finger region" description="C3H1-type" evidence="1">
    <location>
        <begin position="115"/>
        <end position="144"/>
    </location>
</feature>
<reference evidence="4 5" key="1">
    <citation type="submission" date="2013-03" db="EMBL/GenBank/DDBJ databases">
        <title>The Genome Sequence of Exophiala aquamarina CBS 119918.</title>
        <authorList>
            <consortium name="The Broad Institute Genomics Platform"/>
            <person name="Cuomo C."/>
            <person name="de Hoog S."/>
            <person name="Gorbushina A."/>
            <person name="Walker B."/>
            <person name="Young S.K."/>
            <person name="Zeng Q."/>
            <person name="Gargeya S."/>
            <person name="Fitzgerald M."/>
            <person name="Haas B."/>
            <person name="Abouelleil A."/>
            <person name="Allen A.W."/>
            <person name="Alvarado L."/>
            <person name="Arachchi H.M."/>
            <person name="Berlin A.M."/>
            <person name="Chapman S.B."/>
            <person name="Gainer-Dewar J."/>
            <person name="Goldberg J."/>
            <person name="Griggs A."/>
            <person name="Gujja S."/>
            <person name="Hansen M."/>
            <person name="Howarth C."/>
            <person name="Imamovic A."/>
            <person name="Ireland A."/>
            <person name="Larimer J."/>
            <person name="McCowan C."/>
            <person name="Murphy C."/>
            <person name="Pearson M."/>
            <person name="Poon T.W."/>
            <person name="Priest M."/>
            <person name="Roberts A."/>
            <person name="Saif S."/>
            <person name="Shea T."/>
            <person name="Sisk P."/>
            <person name="Sykes S."/>
            <person name="Wortman J."/>
            <person name="Nusbaum C."/>
            <person name="Birren B."/>
        </authorList>
    </citation>
    <scope>NUCLEOTIDE SEQUENCE [LARGE SCALE GENOMIC DNA]</scope>
    <source>
        <strain evidence="4 5">CBS 119918</strain>
    </source>
</reference>
<dbReference type="AlphaFoldDB" id="A0A072PSY6"/>
<dbReference type="STRING" id="1182545.A0A072PSY6"/>
<evidence type="ECO:0000313" key="5">
    <source>
        <dbReference type="Proteomes" id="UP000027920"/>
    </source>
</evidence>
<name>A0A072PSY6_9EURO</name>
<sequence length="383" mass="42325">MSATTPEPLRALFFVVRPDGQRMVPLIAIDELPSFVKIQGVPRELTALKITGMNSIGVFEARPQQHVVEGVYSGAPPTNHPIDMRSTIEDQAASARTDGKPTSSSANDLPQVGTMGKKVYCTHWMKTGECSFVQTGCKYKHEMPLDLDELKRLGHNEIPQWFRELYGIPPLNLPPGVKFPSYTIQDSKVQKSDNWRKVQTLNQNVGRKNVAAQGGQRYTHRSTRGTDRPFHYSDKSKGKLASFQDREREAREAQELAKARDKENEKRRKANQGRWPGLSPGHGSVFKHNPEPKNGYDSEAECSDLLSDDERYEKMSDADFRKQELARAEAARASSSSSPASFASSSTTIQGSAEPRPGRAGGNGGSNGNRRRKGRGNGNSNGN</sequence>
<dbReference type="OrthoDB" id="5355510at2759"/>
<dbReference type="EMBL" id="AMGV01000001">
    <property type="protein sequence ID" value="KEF62991.1"/>
    <property type="molecule type" value="Genomic_DNA"/>
</dbReference>
<feature type="compositionally biased region" description="Low complexity" evidence="2">
    <location>
        <begin position="331"/>
        <end position="346"/>
    </location>
</feature>
<comment type="caution">
    <text evidence="4">The sequence shown here is derived from an EMBL/GenBank/DDBJ whole genome shotgun (WGS) entry which is preliminary data.</text>
</comment>
<proteinExistence type="predicted"/>
<dbReference type="Proteomes" id="UP000027920">
    <property type="component" value="Unassembled WGS sequence"/>
</dbReference>
<dbReference type="GO" id="GO:0008270">
    <property type="term" value="F:zinc ion binding"/>
    <property type="evidence" value="ECO:0007669"/>
    <property type="project" value="UniProtKB-KW"/>
</dbReference>
<dbReference type="VEuPathDB" id="FungiDB:A1O9_00966"/>
<dbReference type="InterPro" id="IPR000571">
    <property type="entry name" value="Znf_CCCH"/>
</dbReference>
<protein>
    <recommendedName>
        <fullName evidence="3">C3H1-type domain-containing protein</fullName>
    </recommendedName>
</protein>
<dbReference type="RefSeq" id="XP_013265581.1">
    <property type="nucleotide sequence ID" value="XM_013410127.1"/>
</dbReference>
<dbReference type="GeneID" id="25275915"/>
<feature type="region of interest" description="Disordered" evidence="2">
    <location>
        <begin position="323"/>
        <end position="383"/>
    </location>
</feature>
<evidence type="ECO:0000256" key="1">
    <source>
        <dbReference type="PROSITE-ProRule" id="PRU00723"/>
    </source>
</evidence>
<feature type="compositionally biased region" description="Basic and acidic residues" evidence="2">
    <location>
        <begin position="224"/>
        <end position="237"/>
    </location>
</feature>